<dbReference type="EMBL" id="FN649758">
    <property type="protein sequence ID" value="CBJ26591.1"/>
    <property type="molecule type" value="Genomic_DNA"/>
</dbReference>
<feature type="transmembrane region" description="Helical" evidence="7">
    <location>
        <begin position="92"/>
        <end position="114"/>
    </location>
</feature>
<dbReference type="InParanoid" id="D7FYU9"/>
<protein>
    <recommendedName>
        <fullName evidence="10">Transmembrane protein</fullName>
    </recommendedName>
</protein>
<feature type="region of interest" description="Disordered" evidence="6">
    <location>
        <begin position="516"/>
        <end position="585"/>
    </location>
</feature>
<dbReference type="Pfam" id="PF01594">
    <property type="entry name" value="AI-2E_transport"/>
    <property type="match status" value="1"/>
</dbReference>
<evidence type="ECO:0000256" key="7">
    <source>
        <dbReference type="SAM" id="Phobius"/>
    </source>
</evidence>
<dbReference type="OrthoDB" id="5970161at2759"/>
<evidence type="ECO:0000256" key="2">
    <source>
        <dbReference type="ARBA" id="ARBA00009773"/>
    </source>
</evidence>
<comment type="subcellular location">
    <subcellularLocation>
        <location evidence="1">Membrane</location>
        <topology evidence="1">Multi-pass membrane protein</topology>
    </subcellularLocation>
</comment>
<feature type="compositionally biased region" description="Basic and acidic residues" evidence="6">
    <location>
        <begin position="576"/>
        <end position="585"/>
    </location>
</feature>
<dbReference type="Proteomes" id="UP000002630">
    <property type="component" value="Linkage Group LG33"/>
</dbReference>
<feature type="transmembrane region" description="Helical" evidence="7">
    <location>
        <begin position="404"/>
        <end position="426"/>
    </location>
</feature>
<feature type="transmembrane region" description="Helical" evidence="7">
    <location>
        <begin position="7"/>
        <end position="25"/>
    </location>
</feature>
<keyword evidence="5 7" id="KW-0472">Membrane</keyword>
<evidence type="ECO:0008006" key="10">
    <source>
        <dbReference type="Google" id="ProtNLM"/>
    </source>
</evidence>
<comment type="similarity">
    <text evidence="2">Belongs to the autoinducer-2 exporter (AI-2E) (TC 2.A.86) family.</text>
</comment>
<sequence length="711" mass="77872">MELLRLVIANVLGNVVTTLFLGVLVLNYILWAEYVVTLLWAFILAQALHSPKAKLIRAIKVLSQEDARPMVFVLWDMMAGPFRRMHADGRPVYEMVFVWALDWCIESFALVGLISCTSRVSVGLLVATSLVALLCYGLLYVLDRRVFAYRRVVSDNTVACTLLITTFFASVSFIVLFLGLESVLEGLSAGKDVSTWIQTMLDIESNSESEWGKNFVRVTEFAQETASGLASKYNETAWYPVAQNAISNYFEHGALTAPTETCTDEPTGGAVSGLLGAVGGVSGVIEHVSSLNISMEHVVNYGEPGGKIFASGATLLASFGSFLIMVGFKVVLLFTCVFYMTSHDDFLERNIGDFLPVSQADQKRAMKKLRGAIHGVFFMPCKVACLRGVVTLFSFKVLQIEFPFFAAFVAVLVSILPIVPAYIVCWPWALMLVLHGRWVGITLAISQHLILSVIDTELYTQGVREANPYLTSLSCFLGYSVFGAHGVLMGPLVLCLGTLIYGGLGFVQTSMAQGTTYDQSTPARKGARLDAPRTPRSNGSEPRPRGTVSSLLEEEGSAGSTNVSRDTRVANHHHHEGLGEKETSDIHEVISSLQLAELWSSFTRNLHDSARVPSPSCSRRVTLQLARRPASIEGELQEHKADHEESAQQTWRFRFSPSLTWEAFLLEVQGVMGVPEISGVYGSDGARIKRVDFIEHGEILDVVANNPTGSG</sequence>
<gene>
    <name evidence="8" type="ORF">Esi_0035_0092</name>
</gene>
<evidence type="ECO:0000256" key="1">
    <source>
        <dbReference type="ARBA" id="ARBA00004141"/>
    </source>
</evidence>
<dbReference type="InterPro" id="IPR002549">
    <property type="entry name" value="AI-2E-like"/>
</dbReference>
<accession>D7FYU9</accession>
<dbReference type="EMBL" id="FN648542">
    <property type="protein sequence ID" value="CBJ26591.1"/>
    <property type="molecule type" value="Genomic_DNA"/>
</dbReference>
<evidence type="ECO:0000313" key="8">
    <source>
        <dbReference type="EMBL" id="CBJ26591.1"/>
    </source>
</evidence>
<keyword evidence="3 7" id="KW-0812">Transmembrane</keyword>
<organism evidence="8 9">
    <name type="scientific">Ectocarpus siliculosus</name>
    <name type="common">Brown alga</name>
    <name type="synonym">Conferva siliculosa</name>
    <dbReference type="NCBI Taxonomy" id="2880"/>
    <lineage>
        <taxon>Eukaryota</taxon>
        <taxon>Sar</taxon>
        <taxon>Stramenopiles</taxon>
        <taxon>Ochrophyta</taxon>
        <taxon>PX clade</taxon>
        <taxon>Phaeophyceae</taxon>
        <taxon>Ectocarpales</taxon>
        <taxon>Ectocarpaceae</taxon>
        <taxon>Ectocarpus</taxon>
    </lineage>
</organism>
<dbReference type="PANTHER" id="PTHR21716:SF4">
    <property type="entry name" value="TRANSMEMBRANE PROTEIN 245"/>
    <property type="match status" value="1"/>
</dbReference>
<evidence type="ECO:0000313" key="9">
    <source>
        <dbReference type="Proteomes" id="UP000002630"/>
    </source>
</evidence>
<feature type="transmembrane region" description="Helical" evidence="7">
    <location>
        <begin position="476"/>
        <end position="501"/>
    </location>
</feature>
<keyword evidence="4 7" id="KW-1133">Transmembrane helix</keyword>
<feature type="transmembrane region" description="Helical" evidence="7">
    <location>
        <begin position="315"/>
        <end position="340"/>
    </location>
</feature>
<keyword evidence="9" id="KW-1185">Reference proteome</keyword>
<feature type="transmembrane region" description="Helical" evidence="7">
    <location>
        <begin position="162"/>
        <end position="180"/>
    </location>
</feature>
<reference evidence="8 9" key="1">
    <citation type="journal article" date="2010" name="Nature">
        <title>The Ectocarpus genome and the independent evolution of multicellularity in brown algae.</title>
        <authorList>
            <person name="Cock J.M."/>
            <person name="Sterck L."/>
            <person name="Rouze P."/>
            <person name="Scornet D."/>
            <person name="Allen A.E."/>
            <person name="Amoutzias G."/>
            <person name="Anthouard V."/>
            <person name="Artiguenave F."/>
            <person name="Aury J.M."/>
            <person name="Badger J.H."/>
            <person name="Beszteri B."/>
            <person name="Billiau K."/>
            <person name="Bonnet E."/>
            <person name="Bothwell J.H."/>
            <person name="Bowler C."/>
            <person name="Boyen C."/>
            <person name="Brownlee C."/>
            <person name="Carrano C.J."/>
            <person name="Charrier B."/>
            <person name="Cho G.Y."/>
            <person name="Coelho S.M."/>
            <person name="Collen J."/>
            <person name="Corre E."/>
            <person name="Da Silva C."/>
            <person name="Delage L."/>
            <person name="Delaroque N."/>
            <person name="Dittami S.M."/>
            <person name="Doulbeau S."/>
            <person name="Elias M."/>
            <person name="Farnham G."/>
            <person name="Gachon C.M."/>
            <person name="Gschloessl B."/>
            <person name="Heesch S."/>
            <person name="Jabbari K."/>
            <person name="Jubin C."/>
            <person name="Kawai H."/>
            <person name="Kimura K."/>
            <person name="Kloareg B."/>
            <person name="Kupper F.C."/>
            <person name="Lang D."/>
            <person name="Le Bail A."/>
            <person name="Leblanc C."/>
            <person name="Lerouge P."/>
            <person name="Lohr M."/>
            <person name="Lopez P.J."/>
            <person name="Martens C."/>
            <person name="Maumus F."/>
            <person name="Michel G."/>
            <person name="Miranda-Saavedra D."/>
            <person name="Morales J."/>
            <person name="Moreau H."/>
            <person name="Motomura T."/>
            <person name="Nagasato C."/>
            <person name="Napoli C.A."/>
            <person name="Nelson D.R."/>
            <person name="Nyvall-Collen P."/>
            <person name="Peters A.F."/>
            <person name="Pommier C."/>
            <person name="Potin P."/>
            <person name="Poulain J."/>
            <person name="Quesneville H."/>
            <person name="Read B."/>
            <person name="Rensing S.A."/>
            <person name="Ritter A."/>
            <person name="Rousvoal S."/>
            <person name="Samanta M."/>
            <person name="Samson G."/>
            <person name="Schroeder D.C."/>
            <person name="Segurens B."/>
            <person name="Strittmatter M."/>
            <person name="Tonon T."/>
            <person name="Tregear J.W."/>
            <person name="Valentin K."/>
            <person name="von Dassow P."/>
            <person name="Yamagishi T."/>
            <person name="Van de Peer Y."/>
            <person name="Wincker P."/>
        </authorList>
    </citation>
    <scope>NUCLEOTIDE SEQUENCE [LARGE SCALE GENOMIC DNA]</scope>
    <source>
        <strain evidence="9">Ec32 / CCAP1310/4</strain>
    </source>
</reference>
<dbReference type="PANTHER" id="PTHR21716">
    <property type="entry name" value="TRANSMEMBRANE PROTEIN"/>
    <property type="match status" value="1"/>
</dbReference>
<dbReference type="eggNOG" id="KOG2365">
    <property type="taxonomic scope" value="Eukaryota"/>
</dbReference>
<proteinExistence type="inferred from homology"/>
<evidence type="ECO:0000256" key="3">
    <source>
        <dbReference type="ARBA" id="ARBA00022692"/>
    </source>
</evidence>
<name>D7FYU9_ECTSI</name>
<dbReference type="OMA" id="YLQVVFW"/>
<feature type="transmembrane region" description="Helical" evidence="7">
    <location>
        <begin position="120"/>
        <end position="142"/>
    </location>
</feature>
<dbReference type="AlphaFoldDB" id="D7FYU9"/>
<evidence type="ECO:0000256" key="6">
    <source>
        <dbReference type="SAM" id="MobiDB-lite"/>
    </source>
</evidence>
<evidence type="ECO:0000256" key="4">
    <source>
        <dbReference type="ARBA" id="ARBA00022989"/>
    </source>
</evidence>
<evidence type="ECO:0000256" key="5">
    <source>
        <dbReference type="ARBA" id="ARBA00023136"/>
    </source>
</evidence>
<feature type="transmembrane region" description="Helical" evidence="7">
    <location>
        <begin position="372"/>
        <end position="398"/>
    </location>
</feature>
<dbReference type="GO" id="GO:0016020">
    <property type="term" value="C:membrane"/>
    <property type="evidence" value="ECO:0007669"/>
    <property type="project" value="UniProtKB-SubCell"/>
</dbReference>